<comment type="caution">
    <text evidence="9">The sequence shown here is derived from an EMBL/GenBank/DDBJ whole genome shotgun (WGS) entry which is preliminary data.</text>
</comment>
<evidence type="ECO:0000256" key="1">
    <source>
        <dbReference type="ARBA" id="ARBA00009065"/>
    </source>
</evidence>
<dbReference type="FunFam" id="1.10.472.10:FF:000040">
    <property type="entry name" value="D6-type cyclin"/>
    <property type="match status" value="1"/>
</dbReference>
<organism evidence="9 10">
    <name type="scientific">Salvia divinorum</name>
    <name type="common">Maria pastora</name>
    <name type="synonym">Diviner's sage</name>
    <dbReference type="NCBI Taxonomy" id="28513"/>
    <lineage>
        <taxon>Eukaryota</taxon>
        <taxon>Viridiplantae</taxon>
        <taxon>Streptophyta</taxon>
        <taxon>Embryophyta</taxon>
        <taxon>Tracheophyta</taxon>
        <taxon>Spermatophyta</taxon>
        <taxon>Magnoliopsida</taxon>
        <taxon>eudicotyledons</taxon>
        <taxon>Gunneridae</taxon>
        <taxon>Pentapetalae</taxon>
        <taxon>asterids</taxon>
        <taxon>lamiids</taxon>
        <taxon>Lamiales</taxon>
        <taxon>Lamiaceae</taxon>
        <taxon>Nepetoideae</taxon>
        <taxon>Mentheae</taxon>
        <taxon>Salviinae</taxon>
        <taxon>Salvia</taxon>
        <taxon>Salvia subgen. Calosphace</taxon>
    </lineage>
</organism>
<dbReference type="InterPro" id="IPR013763">
    <property type="entry name" value="Cyclin-like_dom"/>
</dbReference>
<sequence>MADCNAFDSASTDLLFCNEETKAFSFDDDERRLLQPPTNQIIPEKDLIFSNVSSDSDSLLHLPCLSDECIHYMLEREEGHLPRADYLTKLRNGDLDVGLRREAIDWMLKACAHFSFGELCLYTAISYFDRFLSIYELPLSSSEKGGENWAVQLVAVACLSLAAKIEEVNVPSTLDLQAEVPKLLFEGKTIQRMEILVLNRLDWKIKAYTPCNFIDYYLRKMNEGGLPLGLLISRSLRLILSTIEGIDFLEFKPAEIAAAVAMCVSGEMQAMDIDKALSCLIGVDKGRVVKCLKMIEECKSSMRGATSASATTAAAMAAMANVAPRSPNGVLDAACLSYKTHEPTVGSCPTSSHTSPVTKRRKLESAATFLGGDSSSHGEM</sequence>
<feature type="compositionally biased region" description="Polar residues" evidence="6">
    <location>
        <begin position="347"/>
        <end position="357"/>
    </location>
</feature>
<dbReference type="InterPro" id="IPR036915">
    <property type="entry name" value="Cyclin-like_sf"/>
</dbReference>
<feature type="domain" description="Cyclin-like" evidence="7">
    <location>
        <begin position="105"/>
        <end position="199"/>
    </location>
</feature>
<dbReference type="Gene3D" id="1.10.472.10">
    <property type="entry name" value="Cyclin-like"/>
    <property type="match status" value="2"/>
</dbReference>
<dbReference type="PROSITE" id="PS00292">
    <property type="entry name" value="CYCLINS"/>
    <property type="match status" value="1"/>
</dbReference>
<dbReference type="SUPFAM" id="SSF47954">
    <property type="entry name" value="Cyclin-like"/>
    <property type="match status" value="1"/>
</dbReference>
<dbReference type="InterPro" id="IPR006671">
    <property type="entry name" value="Cyclin_N"/>
</dbReference>
<evidence type="ECO:0000313" key="10">
    <source>
        <dbReference type="Proteomes" id="UP001567538"/>
    </source>
</evidence>
<dbReference type="Pfam" id="PF00134">
    <property type="entry name" value="Cyclin_N"/>
    <property type="match status" value="1"/>
</dbReference>
<dbReference type="InterPro" id="IPR004367">
    <property type="entry name" value="Cyclin_C-dom"/>
</dbReference>
<dbReference type="EMBL" id="JBEAFC010000011">
    <property type="protein sequence ID" value="KAL1536756.1"/>
    <property type="molecule type" value="Genomic_DNA"/>
</dbReference>
<dbReference type="GO" id="GO:0051301">
    <property type="term" value="P:cell division"/>
    <property type="evidence" value="ECO:0007669"/>
    <property type="project" value="UniProtKB-KW"/>
</dbReference>
<keyword evidence="3 5" id="KW-0195">Cyclin</keyword>
<keyword evidence="4" id="KW-0131">Cell cycle</keyword>
<evidence type="ECO:0000256" key="4">
    <source>
        <dbReference type="ARBA" id="ARBA00023306"/>
    </source>
</evidence>
<evidence type="ECO:0000313" key="9">
    <source>
        <dbReference type="EMBL" id="KAL1536756.1"/>
    </source>
</evidence>
<dbReference type="Pfam" id="PF02984">
    <property type="entry name" value="Cyclin_C"/>
    <property type="match status" value="1"/>
</dbReference>
<accession>A0ABD1G117</accession>
<evidence type="ECO:0000256" key="3">
    <source>
        <dbReference type="ARBA" id="ARBA00023127"/>
    </source>
</evidence>
<dbReference type="AlphaFoldDB" id="A0ABD1G117"/>
<protein>
    <submittedName>
        <fullName evidence="9">Cyclin-D4-1-like</fullName>
    </submittedName>
</protein>
<evidence type="ECO:0000256" key="6">
    <source>
        <dbReference type="SAM" id="MobiDB-lite"/>
    </source>
</evidence>
<evidence type="ECO:0000259" key="8">
    <source>
        <dbReference type="SMART" id="SM01332"/>
    </source>
</evidence>
<dbReference type="Proteomes" id="UP001567538">
    <property type="component" value="Unassembled WGS sequence"/>
</dbReference>
<proteinExistence type="inferred from homology"/>
<dbReference type="SMART" id="SM01332">
    <property type="entry name" value="Cyclin_C"/>
    <property type="match status" value="1"/>
</dbReference>
<dbReference type="PANTHER" id="PTHR10177">
    <property type="entry name" value="CYCLINS"/>
    <property type="match status" value="1"/>
</dbReference>
<dbReference type="CDD" id="cd20543">
    <property type="entry name" value="CYCLIN_AtCycD-like_rpt1"/>
    <property type="match status" value="1"/>
</dbReference>
<keyword evidence="10" id="KW-1185">Reference proteome</keyword>
<dbReference type="CDD" id="cd20544">
    <property type="entry name" value="CYCLIN_AtCycD-like_rpt2"/>
    <property type="match status" value="1"/>
</dbReference>
<feature type="domain" description="Cyclin C-terminal" evidence="8">
    <location>
        <begin position="208"/>
        <end position="328"/>
    </location>
</feature>
<comment type="similarity">
    <text evidence="1">Belongs to the cyclin family. Cyclin D subfamily.</text>
</comment>
<dbReference type="FunFam" id="1.10.472.10:FF:000060">
    <property type="entry name" value="D6-type cyclin"/>
    <property type="match status" value="1"/>
</dbReference>
<keyword evidence="2" id="KW-0132">Cell division</keyword>
<name>A0ABD1G117_SALDI</name>
<evidence type="ECO:0000259" key="7">
    <source>
        <dbReference type="SMART" id="SM00385"/>
    </source>
</evidence>
<feature type="region of interest" description="Disordered" evidence="6">
    <location>
        <begin position="342"/>
        <end position="380"/>
    </location>
</feature>
<evidence type="ECO:0000256" key="5">
    <source>
        <dbReference type="RuleBase" id="RU000383"/>
    </source>
</evidence>
<dbReference type="SMART" id="SM00385">
    <property type="entry name" value="CYCLIN"/>
    <property type="match status" value="1"/>
</dbReference>
<evidence type="ECO:0000256" key="2">
    <source>
        <dbReference type="ARBA" id="ARBA00022618"/>
    </source>
</evidence>
<gene>
    <name evidence="9" type="ORF">AAHA92_29355</name>
</gene>
<reference evidence="9 10" key="1">
    <citation type="submission" date="2024-06" db="EMBL/GenBank/DDBJ databases">
        <title>A chromosome level genome sequence of Diviner's sage (Salvia divinorum).</title>
        <authorList>
            <person name="Ford S.A."/>
            <person name="Ro D.-K."/>
            <person name="Ness R.W."/>
            <person name="Phillips M.A."/>
        </authorList>
    </citation>
    <scope>NUCLEOTIDE SEQUENCE [LARGE SCALE GENOMIC DNA]</scope>
    <source>
        <strain evidence="9">SAF-2024a</strain>
        <tissue evidence="9">Leaf</tissue>
    </source>
</reference>
<dbReference type="InterPro" id="IPR039361">
    <property type="entry name" value="Cyclin"/>
</dbReference>
<dbReference type="InterPro" id="IPR048258">
    <property type="entry name" value="Cyclins_cyclin-box"/>
</dbReference>